<keyword evidence="1" id="KW-0805">Transcription regulation</keyword>
<accession>A0A9X1LTZ9</accession>
<sequence>MTPAPGPAPLSWWVVRFEIYEIPFGKVSCVPLGGQVASPITFPQPGGDVTSNESGSRAATLSDVAKRAGVSIATASKALNNRDDVAVATRQRVVQAADELSFTPNAMAKGLLAGRTGTVGLLTSDLEGRFMIPILMGAEDAFGAGQINVFLCDARGDAIREQHHLKALLSRRVDGIIVVGRATDPRPSLGQSLPVPVVYAYAPSDDPRDLSLTPDNYSGGRLAVEHLLACGRTRIAHITGDPSYAAAQDRLAGARAGLEGAGLSLVGEPMFSEWSEHWGRDAAAMLLGQHPDVDAIFCGSDQIARGVLDTARDLGRRVPDDLAVIGYDNWEVLATNSRPELTSIDANLQMLGRLAAQRVFDAIDGVDIGSGEHHSPVRLVIRGSTIPRR</sequence>
<feature type="domain" description="HTH lacI-type" evidence="4">
    <location>
        <begin position="59"/>
        <end position="113"/>
    </location>
</feature>
<dbReference type="SUPFAM" id="SSF53822">
    <property type="entry name" value="Periplasmic binding protein-like I"/>
    <property type="match status" value="1"/>
</dbReference>
<dbReference type="PROSITE" id="PS50932">
    <property type="entry name" value="HTH_LACI_2"/>
    <property type="match status" value="1"/>
</dbReference>
<dbReference type="GO" id="GO:0003700">
    <property type="term" value="F:DNA-binding transcription factor activity"/>
    <property type="evidence" value="ECO:0007669"/>
    <property type="project" value="TreeGrafter"/>
</dbReference>
<dbReference type="InterPro" id="IPR010982">
    <property type="entry name" value="Lambda_DNA-bd_dom_sf"/>
</dbReference>
<proteinExistence type="predicted"/>
<evidence type="ECO:0000259" key="4">
    <source>
        <dbReference type="PROSITE" id="PS50932"/>
    </source>
</evidence>
<dbReference type="EMBL" id="JAGTTN010000001">
    <property type="protein sequence ID" value="MCC2031475.1"/>
    <property type="molecule type" value="Genomic_DNA"/>
</dbReference>
<keyword evidence="6" id="KW-1185">Reference proteome</keyword>
<name>A0A9X1LTZ9_9MICO</name>
<organism evidence="5 6">
    <name type="scientific">Microbacterium allomyrinae</name>
    <dbReference type="NCBI Taxonomy" id="2830666"/>
    <lineage>
        <taxon>Bacteria</taxon>
        <taxon>Bacillati</taxon>
        <taxon>Actinomycetota</taxon>
        <taxon>Actinomycetes</taxon>
        <taxon>Micrococcales</taxon>
        <taxon>Microbacteriaceae</taxon>
        <taxon>Microbacterium</taxon>
    </lineage>
</organism>
<dbReference type="CDD" id="cd06288">
    <property type="entry name" value="PBP1_sucrose_transcription_regulator"/>
    <property type="match status" value="1"/>
</dbReference>
<evidence type="ECO:0000256" key="3">
    <source>
        <dbReference type="ARBA" id="ARBA00023163"/>
    </source>
</evidence>
<dbReference type="SMART" id="SM00354">
    <property type="entry name" value="HTH_LACI"/>
    <property type="match status" value="1"/>
</dbReference>
<dbReference type="PANTHER" id="PTHR30146:SF109">
    <property type="entry name" value="HTH-TYPE TRANSCRIPTIONAL REGULATOR GALS"/>
    <property type="match status" value="1"/>
</dbReference>
<dbReference type="InterPro" id="IPR000843">
    <property type="entry name" value="HTH_LacI"/>
</dbReference>
<evidence type="ECO:0000313" key="6">
    <source>
        <dbReference type="Proteomes" id="UP001139354"/>
    </source>
</evidence>
<protein>
    <submittedName>
        <fullName evidence="5">LacI family DNA-binding transcriptional regulator</fullName>
    </submittedName>
</protein>
<dbReference type="AlphaFoldDB" id="A0A9X1LTZ9"/>
<dbReference type="Proteomes" id="UP001139354">
    <property type="component" value="Unassembled WGS sequence"/>
</dbReference>
<gene>
    <name evidence="5" type="ORF">KEC57_04680</name>
</gene>
<dbReference type="InterPro" id="IPR028082">
    <property type="entry name" value="Peripla_BP_I"/>
</dbReference>
<evidence type="ECO:0000256" key="2">
    <source>
        <dbReference type="ARBA" id="ARBA00023125"/>
    </source>
</evidence>
<dbReference type="SUPFAM" id="SSF47413">
    <property type="entry name" value="lambda repressor-like DNA-binding domains"/>
    <property type="match status" value="1"/>
</dbReference>
<dbReference type="PROSITE" id="PS00356">
    <property type="entry name" value="HTH_LACI_1"/>
    <property type="match status" value="1"/>
</dbReference>
<dbReference type="Gene3D" id="3.40.50.2300">
    <property type="match status" value="2"/>
</dbReference>
<keyword evidence="2 5" id="KW-0238">DNA-binding</keyword>
<dbReference type="Gene3D" id="1.10.260.40">
    <property type="entry name" value="lambda repressor-like DNA-binding domains"/>
    <property type="match status" value="1"/>
</dbReference>
<dbReference type="Pfam" id="PF00356">
    <property type="entry name" value="LacI"/>
    <property type="match status" value="1"/>
</dbReference>
<dbReference type="GO" id="GO:0000976">
    <property type="term" value="F:transcription cis-regulatory region binding"/>
    <property type="evidence" value="ECO:0007669"/>
    <property type="project" value="TreeGrafter"/>
</dbReference>
<dbReference type="Pfam" id="PF13377">
    <property type="entry name" value="Peripla_BP_3"/>
    <property type="match status" value="1"/>
</dbReference>
<dbReference type="InterPro" id="IPR046335">
    <property type="entry name" value="LacI/GalR-like_sensor"/>
</dbReference>
<keyword evidence="3" id="KW-0804">Transcription</keyword>
<dbReference type="PANTHER" id="PTHR30146">
    <property type="entry name" value="LACI-RELATED TRANSCRIPTIONAL REPRESSOR"/>
    <property type="match status" value="1"/>
</dbReference>
<reference evidence="5" key="1">
    <citation type="submission" date="2021-04" db="EMBL/GenBank/DDBJ databases">
        <title>Microbacterium tenobrionis sp. nov. and Microbacterium allomyrinae sp. nov., isolated from larvae of Tenobrio molitor and Allomyrina dichotoma, respectively.</title>
        <authorList>
            <person name="Lee S.D."/>
        </authorList>
    </citation>
    <scope>NUCLEOTIDE SEQUENCE</scope>
    <source>
        <strain evidence="5">BWT-G7</strain>
    </source>
</reference>
<evidence type="ECO:0000256" key="1">
    <source>
        <dbReference type="ARBA" id="ARBA00023015"/>
    </source>
</evidence>
<dbReference type="CDD" id="cd01392">
    <property type="entry name" value="HTH_LacI"/>
    <property type="match status" value="1"/>
</dbReference>
<comment type="caution">
    <text evidence="5">The sequence shown here is derived from an EMBL/GenBank/DDBJ whole genome shotgun (WGS) entry which is preliminary data.</text>
</comment>
<evidence type="ECO:0000313" key="5">
    <source>
        <dbReference type="EMBL" id="MCC2031475.1"/>
    </source>
</evidence>